<reference evidence="2" key="1">
    <citation type="submission" date="2023-08" db="EMBL/GenBank/DDBJ databases">
        <authorList>
            <person name="Alioto T."/>
            <person name="Alioto T."/>
            <person name="Gomez Garrido J."/>
        </authorList>
    </citation>
    <scope>NUCLEOTIDE SEQUENCE</scope>
</reference>
<dbReference type="AlphaFoldDB" id="A0AAV1G196"/>
<evidence type="ECO:0000256" key="1">
    <source>
        <dbReference type="SAM" id="MobiDB-lite"/>
    </source>
</evidence>
<protein>
    <submittedName>
        <fullName evidence="2">Uncharacterized protein</fullName>
    </submittedName>
</protein>
<sequence length="99" mass="10961">MCHVQTLRTRIKQVQLFPSPDGKFSDFAATSGPMKTLQRTPGGAPPETPTADKTRSGVFRKTCTVHTFPFQRALTSIHPSIHPSIRLPVMHGRVYGRCS</sequence>
<keyword evidence="3" id="KW-1185">Reference proteome</keyword>
<evidence type="ECO:0000313" key="2">
    <source>
        <dbReference type="EMBL" id="CAJ1067015.1"/>
    </source>
</evidence>
<gene>
    <name evidence="2" type="ORF">XNOV1_A026738</name>
</gene>
<feature type="region of interest" description="Disordered" evidence="1">
    <location>
        <begin position="31"/>
        <end position="55"/>
    </location>
</feature>
<evidence type="ECO:0000313" key="3">
    <source>
        <dbReference type="Proteomes" id="UP001178508"/>
    </source>
</evidence>
<dbReference type="EMBL" id="OY660874">
    <property type="protein sequence ID" value="CAJ1067015.1"/>
    <property type="molecule type" value="Genomic_DNA"/>
</dbReference>
<name>A0AAV1G196_XYRNO</name>
<accession>A0AAV1G196</accession>
<proteinExistence type="predicted"/>
<organism evidence="2 3">
    <name type="scientific">Xyrichtys novacula</name>
    <name type="common">Pearly razorfish</name>
    <name type="synonym">Hemipteronotus novacula</name>
    <dbReference type="NCBI Taxonomy" id="13765"/>
    <lineage>
        <taxon>Eukaryota</taxon>
        <taxon>Metazoa</taxon>
        <taxon>Chordata</taxon>
        <taxon>Craniata</taxon>
        <taxon>Vertebrata</taxon>
        <taxon>Euteleostomi</taxon>
        <taxon>Actinopterygii</taxon>
        <taxon>Neopterygii</taxon>
        <taxon>Teleostei</taxon>
        <taxon>Neoteleostei</taxon>
        <taxon>Acanthomorphata</taxon>
        <taxon>Eupercaria</taxon>
        <taxon>Labriformes</taxon>
        <taxon>Labridae</taxon>
        <taxon>Xyrichtys</taxon>
    </lineage>
</organism>
<dbReference type="Proteomes" id="UP001178508">
    <property type="component" value="Chromosome 11"/>
</dbReference>